<dbReference type="InterPro" id="IPR033116">
    <property type="entry name" value="TRYPSIN_SER"/>
</dbReference>
<dbReference type="InterPro" id="IPR001314">
    <property type="entry name" value="Peptidase_S1A"/>
</dbReference>
<dbReference type="PANTHER" id="PTHR24256">
    <property type="entry name" value="TRYPTASE-RELATED"/>
    <property type="match status" value="1"/>
</dbReference>
<dbReference type="EMBL" id="AK371283">
    <property type="protein sequence ID" value="BAK02481.1"/>
    <property type="molecule type" value="mRNA"/>
</dbReference>
<name>F2E559_HORVV</name>
<accession>F2E559</accession>
<sequence length="307" mass="33340">MNNVLSLLGLFFLLVSVYGEKRIVGGSLATQGQFPFQVALVIKGGAIKDKQYCAGSLINDRWVLTAAHCLKEFDEETGETNLIPVSYIYAFIGQTDLTASGGGEIINVIRSFPHPDWTYQNNLNGRPIGDIALIALSRPVTKGTPINLPTEQDSYLETPSESVRVIGWGSTNPYSNDTSSKSDYLRYVDIPIVNQVICQTAAYPNFRVDSTHICAGTKGKDSCQGDSGGPLFANKNGVDIQVGVVSTGTSVKQPLCTGVYGVYTRVSSYVDWINSTLAANENLPSSSHQNRANFFVMFALMLFINLL</sequence>
<dbReference type="GO" id="GO:0004252">
    <property type="term" value="F:serine-type endopeptidase activity"/>
    <property type="evidence" value="ECO:0007669"/>
    <property type="project" value="InterPro"/>
</dbReference>
<evidence type="ECO:0000256" key="2">
    <source>
        <dbReference type="RuleBase" id="RU363034"/>
    </source>
</evidence>
<feature type="signal peptide" evidence="3">
    <location>
        <begin position="1"/>
        <end position="19"/>
    </location>
</feature>
<dbReference type="GO" id="GO:0006508">
    <property type="term" value="P:proteolysis"/>
    <property type="evidence" value="ECO:0007669"/>
    <property type="project" value="UniProtKB-KW"/>
</dbReference>
<dbReference type="Pfam" id="PF00089">
    <property type="entry name" value="Trypsin"/>
    <property type="match status" value="1"/>
</dbReference>
<dbReference type="InterPro" id="IPR001254">
    <property type="entry name" value="Trypsin_dom"/>
</dbReference>
<dbReference type="PROSITE" id="PS50240">
    <property type="entry name" value="TRYPSIN_DOM"/>
    <property type="match status" value="1"/>
</dbReference>
<dbReference type="InterPro" id="IPR051487">
    <property type="entry name" value="Ser/Thr_Proteases_Immune/Dev"/>
</dbReference>
<dbReference type="PROSITE" id="PS00134">
    <property type="entry name" value="TRYPSIN_HIS"/>
    <property type="match status" value="1"/>
</dbReference>
<dbReference type="PROSITE" id="PS00135">
    <property type="entry name" value="TRYPSIN_SER"/>
    <property type="match status" value="1"/>
</dbReference>
<dbReference type="SMART" id="SM00020">
    <property type="entry name" value="Tryp_SPc"/>
    <property type="match status" value="1"/>
</dbReference>
<keyword evidence="2" id="KW-0720">Serine protease</keyword>
<protein>
    <submittedName>
        <fullName evidence="5">Predicted protein</fullName>
    </submittedName>
</protein>
<keyword evidence="1" id="KW-1015">Disulfide bond</keyword>
<dbReference type="InterPro" id="IPR018114">
    <property type="entry name" value="TRYPSIN_HIS"/>
</dbReference>
<evidence type="ECO:0000313" key="5">
    <source>
        <dbReference type="EMBL" id="BAK02481.1"/>
    </source>
</evidence>
<dbReference type="AlphaFoldDB" id="F2E559"/>
<evidence type="ECO:0000259" key="4">
    <source>
        <dbReference type="PROSITE" id="PS50240"/>
    </source>
</evidence>
<feature type="domain" description="Peptidase S1" evidence="4">
    <location>
        <begin position="23"/>
        <end position="278"/>
    </location>
</feature>
<dbReference type="InterPro" id="IPR009003">
    <property type="entry name" value="Peptidase_S1_PA"/>
</dbReference>
<dbReference type="Gene3D" id="2.40.10.10">
    <property type="entry name" value="Trypsin-like serine proteases"/>
    <property type="match status" value="1"/>
</dbReference>
<keyword evidence="3" id="KW-0732">Signal</keyword>
<dbReference type="SUPFAM" id="SSF50494">
    <property type="entry name" value="Trypsin-like serine proteases"/>
    <property type="match status" value="1"/>
</dbReference>
<dbReference type="PRINTS" id="PR00722">
    <property type="entry name" value="CHYMOTRYPSIN"/>
</dbReference>
<evidence type="ECO:0000256" key="1">
    <source>
        <dbReference type="ARBA" id="ARBA00023157"/>
    </source>
</evidence>
<evidence type="ECO:0000256" key="3">
    <source>
        <dbReference type="SAM" id="SignalP"/>
    </source>
</evidence>
<proteinExistence type="evidence at transcript level"/>
<keyword evidence="2" id="KW-0645">Protease</keyword>
<dbReference type="InterPro" id="IPR043504">
    <property type="entry name" value="Peptidase_S1_PA_chymotrypsin"/>
</dbReference>
<feature type="chain" id="PRO_5003277746" evidence="3">
    <location>
        <begin position="20"/>
        <end position="307"/>
    </location>
</feature>
<keyword evidence="2" id="KW-0378">Hydrolase</keyword>
<dbReference type="CDD" id="cd00190">
    <property type="entry name" value="Tryp_SPc"/>
    <property type="match status" value="1"/>
</dbReference>
<organism evidence="5">
    <name type="scientific">Hordeum vulgare subsp. vulgare</name>
    <name type="common">Domesticated barley</name>
    <dbReference type="NCBI Taxonomy" id="112509"/>
    <lineage>
        <taxon>Eukaryota</taxon>
        <taxon>Viridiplantae</taxon>
        <taxon>Streptophyta</taxon>
        <taxon>Embryophyta</taxon>
        <taxon>Tracheophyta</taxon>
        <taxon>Spermatophyta</taxon>
        <taxon>Magnoliopsida</taxon>
        <taxon>Liliopsida</taxon>
        <taxon>Poales</taxon>
        <taxon>Poaceae</taxon>
        <taxon>BOP clade</taxon>
        <taxon>Pooideae</taxon>
        <taxon>Triticodae</taxon>
        <taxon>Triticeae</taxon>
        <taxon>Hordeinae</taxon>
        <taxon>Hordeum</taxon>
    </lineage>
</organism>
<reference evidence="5" key="1">
    <citation type="journal article" date="2011" name="Plant Physiol.">
        <title>Comprehensive sequence analysis of 24,783 barley full-length cDNAs derived from 12 clone libraries.</title>
        <authorList>
            <person name="Matsumoto T."/>
            <person name="Tanaka T."/>
            <person name="Sakai H."/>
            <person name="Amano N."/>
            <person name="Kanamori H."/>
            <person name="Kurita K."/>
            <person name="Kikuta A."/>
            <person name="Kamiya K."/>
            <person name="Yamamoto M."/>
            <person name="Ikawa H."/>
            <person name="Fujii N."/>
            <person name="Hori K."/>
            <person name="Itoh T."/>
            <person name="Sato K."/>
        </authorList>
    </citation>
    <scope>NUCLEOTIDE SEQUENCE</scope>
    <source>
        <tissue evidence="5">Shoot and root</tissue>
    </source>
</reference>